<name>A0A1A7R1Z4_9FLAO</name>
<dbReference type="EMBL" id="QLLQ01000005">
    <property type="protein sequence ID" value="RAJ24837.1"/>
    <property type="molecule type" value="Genomic_DNA"/>
</dbReference>
<dbReference type="InterPro" id="IPR043741">
    <property type="entry name" value="DUF5686"/>
</dbReference>
<dbReference type="OrthoDB" id="983143at2"/>
<protein>
    <submittedName>
        <fullName evidence="2">Carboxypeptidase-like protein</fullName>
    </submittedName>
</protein>
<keyword evidence="1" id="KW-0732">Signal</keyword>
<dbReference type="Proteomes" id="UP000248987">
    <property type="component" value="Unassembled WGS sequence"/>
</dbReference>
<evidence type="ECO:0000313" key="2">
    <source>
        <dbReference type="EMBL" id="RAJ24837.1"/>
    </source>
</evidence>
<dbReference type="Gene3D" id="2.60.40.1120">
    <property type="entry name" value="Carboxypeptidase-like, regulatory domain"/>
    <property type="match status" value="1"/>
</dbReference>
<keyword evidence="2" id="KW-0121">Carboxypeptidase</keyword>
<keyword evidence="2" id="KW-0645">Protease</keyword>
<gene>
    <name evidence="2" type="ORF">LX77_01836</name>
</gene>
<feature type="signal peptide" evidence="1">
    <location>
        <begin position="1"/>
        <end position="19"/>
    </location>
</feature>
<keyword evidence="2" id="KW-0378">Hydrolase</keyword>
<feature type="chain" id="PRO_5030025509" evidence="1">
    <location>
        <begin position="20"/>
        <end position="826"/>
    </location>
</feature>
<proteinExistence type="predicted"/>
<dbReference type="RefSeq" id="WP_066432121.1">
    <property type="nucleotide sequence ID" value="NZ_LZRN01000008.1"/>
</dbReference>
<dbReference type="SUPFAM" id="SSF49464">
    <property type="entry name" value="Carboxypeptidase regulatory domain-like"/>
    <property type="match status" value="1"/>
</dbReference>
<dbReference type="Pfam" id="PF13715">
    <property type="entry name" value="CarbopepD_reg_2"/>
    <property type="match status" value="1"/>
</dbReference>
<accession>A0A1A7R1Z4</accession>
<keyword evidence="3" id="KW-1185">Reference proteome</keyword>
<dbReference type="Pfam" id="PF18939">
    <property type="entry name" value="DUF5686"/>
    <property type="match status" value="1"/>
</dbReference>
<reference evidence="2 3" key="1">
    <citation type="submission" date="2018-06" db="EMBL/GenBank/DDBJ databases">
        <title>Genomic Encyclopedia of Archaeal and Bacterial Type Strains, Phase II (KMG-II): from individual species to whole genera.</title>
        <authorList>
            <person name="Goeker M."/>
        </authorList>
    </citation>
    <scope>NUCLEOTIDE SEQUENCE [LARGE SCALE GENOMIC DNA]</scope>
    <source>
        <strain evidence="2 3">DSM 12408</strain>
    </source>
</reference>
<dbReference type="STRING" id="49280.A9996_05755"/>
<comment type="caution">
    <text evidence="2">The sequence shown here is derived from an EMBL/GenBank/DDBJ whole genome shotgun (WGS) entry which is preliminary data.</text>
</comment>
<dbReference type="AlphaFoldDB" id="A0A1A7R1Z4"/>
<organism evidence="2 3">
    <name type="scientific">Gelidibacter algens</name>
    <dbReference type="NCBI Taxonomy" id="49280"/>
    <lineage>
        <taxon>Bacteria</taxon>
        <taxon>Pseudomonadati</taxon>
        <taxon>Bacteroidota</taxon>
        <taxon>Flavobacteriia</taxon>
        <taxon>Flavobacteriales</taxon>
        <taxon>Flavobacteriaceae</taxon>
        <taxon>Gelidibacter</taxon>
    </lineage>
</organism>
<evidence type="ECO:0000313" key="3">
    <source>
        <dbReference type="Proteomes" id="UP000248987"/>
    </source>
</evidence>
<dbReference type="GO" id="GO:0004180">
    <property type="term" value="F:carboxypeptidase activity"/>
    <property type="evidence" value="ECO:0007669"/>
    <property type="project" value="UniProtKB-KW"/>
</dbReference>
<evidence type="ECO:0000256" key="1">
    <source>
        <dbReference type="SAM" id="SignalP"/>
    </source>
</evidence>
<sequence>MTKNLLALLFITISLQAFSQIKGRITDQKNAALPFVNIYLENTFTGTTSNDEGYYELNITKPQTYTVVFQFLGYKTVKKEVVITKFPYVLDATLMEEEISLNEVVINSDENPADIIMRKAIASRKVNLEKIDAFKANFYSRGLIRIKNAPEKFLGQELDDFMVGLDSTRSGILYLSETISEIEYLRPDKLKEKIIASKVSGDNNGFSFNTASDVDYNFYNNTIELGNQIISPIADYAFNYYTYKLEGIFYDDKGNLINKIKVIPRRENDRIFSGNIYIVDNQWTIYALELDITGIQAQIPPAEVITIKQTFSYSDTDQLWVLRSQGLDFSYSLLGFKGDGRYTAVYSDYNFNPELTKKSFGKEILSFVDEANKKDSTYWNSIRPVPLTDEEISDYLVKDSIQTLRESRPYLDSIDAKNNTFKIQDILFGYNYKNSFEDWSIGYSSPLSDFQFNTVQGYNSKLNFYYRKNQDEFRRFFSANAALQYGISDERLRATASFRYKFNNINKPFLILSGGVETQQFNEAQPISPLVNSVSSLFFENNYMKIYDKSFAEVGYSQELSNGINIYSSLAYERRKALVNTTDQVFFNDEDDAYTSNNPLNENAFGIPSFDTHNILKFNLNARFNFGQEYLSYPDSKINIPNSDYPTLFLGYEKGFAASEGQYNFDQLKARLTQSFNVGNKGDFKYNLKAGTFFGADDIGFMDYYHPNGNQTHVGTSSIYLNVFNNLPYYALSTNTSYLEMHAEHDFKGFLLSRVPLLNKLNYNLVIGAHAFATENQKPYQEFSIGIDNIGFKKFRFLRLDYVRSYQNGYQGDAVIFGLKFLNIIE</sequence>
<dbReference type="InterPro" id="IPR008969">
    <property type="entry name" value="CarboxyPept-like_regulatory"/>
</dbReference>